<organism evidence="1 2">
    <name type="scientific">Gossypium lobatum</name>
    <dbReference type="NCBI Taxonomy" id="34289"/>
    <lineage>
        <taxon>Eukaryota</taxon>
        <taxon>Viridiplantae</taxon>
        <taxon>Streptophyta</taxon>
        <taxon>Embryophyta</taxon>
        <taxon>Tracheophyta</taxon>
        <taxon>Spermatophyta</taxon>
        <taxon>Magnoliopsida</taxon>
        <taxon>eudicotyledons</taxon>
        <taxon>Gunneridae</taxon>
        <taxon>Pentapetalae</taxon>
        <taxon>rosids</taxon>
        <taxon>malvids</taxon>
        <taxon>Malvales</taxon>
        <taxon>Malvaceae</taxon>
        <taxon>Malvoideae</taxon>
        <taxon>Gossypium</taxon>
    </lineage>
</organism>
<feature type="non-terminal residue" evidence="1">
    <location>
        <position position="22"/>
    </location>
</feature>
<name>A0A7J8MFX3_9ROSI</name>
<accession>A0A7J8MFX3</accession>
<dbReference type="Proteomes" id="UP000593572">
    <property type="component" value="Unassembled WGS sequence"/>
</dbReference>
<proteinExistence type="predicted"/>
<reference evidence="1 2" key="1">
    <citation type="journal article" date="2019" name="Genome Biol. Evol.">
        <title>Insights into the evolution of the New World diploid cottons (Gossypium, subgenus Houzingenia) based on genome sequencing.</title>
        <authorList>
            <person name="Grover C.E."/>
            <person name="Arick M.A. 2nd"/>
            <person name="Thrash A."/>
            <person name="Conover J.L."/>
            <person name="Sanders W.S."/>
            <person name="Peterson D.G."/>
            <person name="Frelichowski J.E."/>
            <person name="Scheffler J.A."/>
            <person name="Scheffler B.E."/>
            <person name="Wendel J.F."/>
        </authorList>
    </citation>
    <scope>NUCLEOTIDE SEQUENCE [LARGE SCALE GENOMIC DNA]</scope>
    <source>
        <strain evidence="1">157</strain>
        <tissue evidence="1">Leaf</tissue>
    </source>
</reference>
<evidence type="ECO:0000313" key="2">
    <source>
        <dbReference type="Proteomes" id="UP000593572"/>
    </source>
</evidence>
<sequence>MIWRQRNKRYFGVSFLTEYAVL</sequence>
<protein>
    <submittedName>
        <fullName evidence="1">Uncharacterized protein</fullName>
    </submittedName>
</protein>
<dbReference type="AlphaFoldDB" id="A0A7J8MFX3"/>
<evidence type="ECO:0000313" key="1">
    <source>
        <dbReference type="EMBL" id="MBA0563617.1"/>
    </source>
</evidence>
<comment type="caution">
    <text evidence="1">The sequence shown here is derived from an EMBL/GenBank/DDBJ whole genome shotgun (WGS) entry which is preliminary data.</text>
</comment>
<gene>
    <name evidence="1" type="ORF">Golob_008589</name>
</gene>
<dbReference type="EMBL" id="JABEZX010000008">
    <property type="protein sequence ID" value="MBA0563617.1"/>
    <property type="molecule type" value="Genomic_DNA"/>
</dbReference>
<keyword evidence="2" id="KW-1185">Reference proteome</keyword>